<reference evidence="2 3" key="1">
    <citation type="submission" date="2021-07" db="EMBL/GenBank/DDBJ databases">
        <title>Sphingomonas sp.</title>
        <authorList>
            <person name="Feng G."/>
            <person name="Li J."/>
            <person name="Pan M."/>
        </authorList>
    </citation>
    <scope>NUCLEOTIDE SEQUENCE [LARGE SCALE GENOMIC DNA]</scope>
    <source>
        <strain evidence="2 3">RRHST34</strain>
    </source>
</reference>
<keyword evidence="1" id="KW-1133">Transmembrane helix</keyword>
<feature type="transmembrane region" description="Helical" evidence="1">
    <location>
        <begin position="132"/>
        <end position="152"/>
    </location>
</feature>
<feature type="transmembrane region" description="Helical" evidence="1">
    <location>
        <begin position="183"/>
        <end position="200"/>
    </location>
</feature>
<evidence type="ECO:0000313" key="2">
    <source>
        <dbReference type="EMBL" id="MBW6531522.1"/>
    </source>
</evidence>
<feature type="transmembrane region" description="Helical" evidence="1">
    <location>
        <begin position="38"/>
        <end position="57"/>
    </location>
</feature>
<keyword evidence="3" id="KW-1185">Reference proteome</keyword>
<feature type="transmembrane region" description="Helical" evidence="1">
    <location>
        <begin position="159"/>
        <end position="177"/>
    </location>
</feature>
<dbReference type="InterPro" id="IPR006311">
    <property type="entry name" value="TAT_signal"/>
</dbReference>
<evidence type="ECO:0000256" key="1">
    <source>
        <dbReference type="SAM" id="Phobius"/>
    </source>
</evidence>
<feature type="non-terminal residue" evidence="2">
    <location>
        <position position="202"/>
    </location>
</feature>
<feature type="transmembrane region" description="Helical" evidence="1">
    <location>
        <begin position="69"/>
        <end position="91"/>
    </location>
</feature>
<keyword evidence="1" id="KW-0812">Transmembrane</keyword>
<dbReference type="PROSITE" id="PS51318">
    <property type="entry name" value="TAT"/>
    <property type="match status" value="1"/>
</dbReference>
<protein>
    <submittedName>
        <fullName evidence="2">Uncharacterized protein</fullName>
    </submittedName>
</protein>
<dbReference type="EMBL" id="JAHXZN010000003">
    <property type="protein sequence ID" value="MBW6531522.1"/>
    <property type="molecule type" value="Genomic_DNA"/>
</dbReference>
<feature type="transmembrane region" description="Helical" evidence="1">
    <location>
        <begin position="103"/>
        <end position="126"/>
    </location>
</feature>
<comment type="caution">
    <text evidence="2">The sequence shown here is derived from an EMBL/GenBank/DDBJ whole genome shotgun (WGS) entry which is preliminary data.</text>
</comment>
<keyword evidence="1" id="KW-0472">Membrane</keyword>
<gene>
    <name evidence="2" type="ORF">KZ820_12325</name>
</gene>
<sequence>MRPPAPDRDEPTGGVRALAEALGLAPASDALVEESRRAALAASAALWPAAAAVLLLAPLGLGALAGHGIVAALAWRSGPAALLALGCWAVAAHPRAAASPTHWRIATIAAGGSAIALLLALLTATVATLPPALHPAAGVAGTAALIALALALQPLRAATLALVVTLALAAVALTGAAPLPAALALGGAALVALAVVRAALAR</sequence>
<organism evidence="2 3">
    <name type="scientific">Sphingomonas citri</name>
    <dbReference type="NCBI Taxonomy" id="2862499"/>
    <lineage>
        <taxon>Bacteria</taxon>
        <taxon>Pseudomonadati</taxon>
        <taxon>Pseudomonadota</taxon>
        <taxon>Alphaproteobacteria</taxon>
        <taxon>Sphingomonadales</taxon>
        <taxon>Sphingomonadaceae</taxon>
        <taxon>Sphingomonas</taxon>
    </lineage>
</organism>
<proteinExistence type="predicted"/>
<name>A0ABS7BPX3_9SPHN</name>
<evidence type="ECO:0000313" key="3">
    <source>
        <dbReference type="Proteomes" id="UP000759103"/>
    </source>
</evidence>
<accession>A0ABS7BPX3</accession>
<dbReference type="Proteomes" id="UP000759103">
    <property type="component" value="Unassembled WGS sequence"/>
</dbReference>